<organism evidence="1 2">
    <name type="scientific">Setaria italica</name>
    <name type="common">Foxtail millet</name>
    <name type="synonym">Panicum italicum</name>
    <dbReference type="NCBI Taxonomy" id="4555"/>
    <lineage>
        <taxon>Eukaryota</taxon>
        <taxon>Viridiplantae</taxon>
        <taxon>Streptophyta</taxon>
        <taxon>Embryophyta</taxon>
        <taxon>Tracheophyta</taxon>
        <taxon>Spermatophyta</taxon>
        <taxon>Magnoliopsida</taxon>
        <taxon>Liliopsida</taxon>
        <taxon>Poales</taxon>
        <taxon>Poaceae</taxon>
        <taxon>PACMAD clade</taxon>
        <taxon>Panicoideae</taxon>
        <taxon>Panicodae</taxon>
        <taxon>Paniceae</taxon>
        <taxon>Cenchrinae</taxon>
        <taxon>Setaria</taxon>
    </lineage>
</organism>
<reference evidence="2" key="1">
    <citation type="journal article" date="2012" name="Nat. Biotechnol.">
        <title>Reference genome sequence of the model plant Setaria.</title>
        <authorList>
            <person name="Bennetzen J.L."/>
            <person name="Schmutz J."/>
            <person name="Wang H."/>
            <person name="Percifield R."/>
            <person name="Hawkins J."/>
            <person name="Pontaroli A.C."/>
            <person name="Estep M."/>
            <person name="Feng L."/>
            <person name="Vaughn J.N."/>
            <person name="Grimwood J."/>
            <person name="Jenkins J."/>
            <person name="Barry K."/>
            <person name="Lindquist E."/>
            <person name="Hellsten U."/>
            <person name="Deshpande S."/>
            <person name="Wang X."/>
            <person name="Wu X."/>
            <person name="Mitros T."/>
            <person name="Triplett J."/>
            <person name="Yang X."/>
            <person name="Ye C.Y."/>
            <person name="Mauro-Herrera M."/>
            <person name="Wang L."/>
            <person name="Li P."/>
            <person name="Sharma M."/>
            <person name="Sharma R."/>
            <person name="Ronald P.C."/>
            <person name="Panaud O."/>
            <person name="Kellogg E.A."/>
            <person name="Brutnell T.P."/>
            <person name="Doust A.N."/>
            <person name="Tuskan G.A."/>
            <person name="Rokhsar D."/>
            <person name="Devos K.M."/>
        </authorList>
    </citation>
    <scope>NUCLEOTIDE SEQUENCE [LARGE SCALE GENOMIC DNA]</scope>
    <source>
        <strain evidence="2">cv. Yugu1</strain>
    </source>
</reference>
<gene>
    <name evidence="1" type="primary">LOC101763411</name>
</gene>
<dbReference type="RefSeq" id="XP_022681922.1">
    <property type="nucleotide sequence ID" value="XM_022826187.1"/>
</dbReference>
<reference evidence="1" key="2">
    <citation type="submission" date="2018-08" db="UniProtKB">
        <authorList>
            <consortium name="EnsemblPlants"/>
        </authorList>
    </citation>
    <scope>IDENTIFICATION</scope>
    <source>
        <strain evidence="1">Yugu1</strain>
    </source>
</reference>
<dbReference type="HOGENOM" id="CLU_2376793_0_0_1"/>
<protein>
    <submittedName>
        <fullName evidence="1">Uncharacterized protein</fullName>
    </submittedName>
</protein>
<accession>K3YX32</accession>
<proteinExistence type="predicted"/>
<dbReference type="EMBL" id="AGNK02000105">
    <property type="status" value="NOT_ANNOTATED_CDS"/>
    <property type="molecule type" value="Genomic_DNA"/>
</dbReference>
<dbReference type="EnsemblPlants" id="KQL28574">
    <property type="protein sequence ID" value="KQL28574"/>
    <property type="gene ID" value="SETIT_018828mg"/>
</dbReference>
<dbReference type="InParanoid" id="K3YX32"/>
<dbReference type="Gramene" id="KQL28574">
    <property type="protein sequence ID" value="KQL28574"/>
    <property type="gene ID" value="SETIT_018828mg"/>
</dbReference>
<evidence type="ECO:0000313" key="1">
    <source>
        <dbReference type="EnsemblPlants" id="KQL28574"/>
    </source>
</evidence>
<name>K3YX32_SETIT</name>
<keyword evidence="2" id="KW-1185">Reference proteome</keyword>
<dbReference type="GeneID" id="101763411"/>
<dbReference type="AlphaFoldDB" id="K3YX32"/>
<evidence type="ECO:0000313" key="2">
    <source>
        <dbReference type="Proteomes" id="UP000004995"/>
    </source>
</evidence>
<sequence length="95" mass="10726">MMVLHHQGLDASKVVLGVLCCRKEQGASILSVPWGNAHSLLHLVLKALQKYNILYDQCHCISSARVLYIKEISRDHFKLQTASSHLLDSLKRSRC</sequence>
<dbReference type="Proteomes" id="UP000004995">
    <property type="component" value="Unassembled WGS sequence"/>
</dbReference>